<comment type="caution">
    <text evidence="2">The sequence shown here is derived from an EMBL/GenBank/DDBJ whole genome shotgun (WGS) entry which is preliminary data.</text>
</comment>
<name>A0ABU8KFK0_9HYPH</name>
<feature type="transmembrane region" description="Helical" evidence="1">
    <location>
        <begin position="15"/>
        <end position="37"/>
    </location>
</feature>
<accession>A0ABU8KFK0</accession>
<reference evidence="2 3" key="1">
    <citation type="submission" date="2022-12" db="EMBL/GenBank/DDBJ databases">
        <authorList>
            <person name="Muema E."/>
        </authorList>
    </citation>
    <scope>NUCLEOTIDE SEQUENCE [LARGE SCALE GENOMIC DNA]</scope>
    <source>
        <strain evidence="3">1330</strain>
    </source>
</reference>
<dbReference type="RefSeq" id="WP_337094755.1">
    <property type="nucleotide sequence ID" value="NZ_JAPYKO010000014.1"/>
</dbReference>
<evidence type="ECO:0000313" key="3">
    <source>
        <dbReference type="Proteomes" id="UP001366503"/>
    </source>
</evidence>
<keyword evidence="3" id="KW-1185">Reference proteome</keyword>
<evidence type="ECO:0000313" key="2">
    <source>
        <dbReference type="EMBL" id="MEI9404481.1"/>
    </source>
</evidence>
<gene>
    <name evidence="2" type="ORF">O7A05_20295</name>
</gene>
<evidence type="ECO:0000256" key="1">
    <source>
        <dbReference type="SAM" id="Phobius"/>
    </source>
</evidence>
<keyword evidence="1" id="KW-0472">Membrane</keyword>
<keyword evidence="1" id="KW-0812">Transmembrane</keyword>
<dbReference type="EMBL" id="JAPYKO010000014">
    <property type="protein sequence ID" value="MEI9404481.1"/>
    <property type="molecule type" value="Genomic_DNA"/>
</dbReference>
<protein>
    <submittedName>
        <fullName evidence="2">Uncharacterized protein</fullName>
    </submittedName>
</protein>
<keyword evidence="1" id="KW-1133">Transmembrane helix</keyword>
<dbReference type="Proteomes" id="UP001366503">
    <property type="component" value="Unassembled WGS sequence"/>
</dbReference>
<proteinExistence type="predicted"/>
<organism evidence="2 3">
    <name type="scientific">Mesorhizobium argentiipisi</name>
    <dbReference type="NCBI Taxonomy" id="3015175"/>
    <lineage>
        <taxon>Bacteria</taxon>
        <taxon>Pseudomonadati</taxon>
        <taxon>Pseudomonadota</taxon>
        <taxon>Alphaproteobacteria</taxon>
        <taxon>Hyphomicrobiales</taxon>
        <taxon>Phyllobacteriaceae</taxon>
        <taxon>Mesorhizobium</taxon>
    </lineage>
</organism>
<sequence length="68" mass="7516">MNVQQMMLRFPVDTLGFAGISGLIHIGILGQVGAAYVDKNIKTWEAMQKVLDSGEHRPTHLRGWKPVG</sequence>